<keyword evidence="2" id="KW-1185">Reference proteome</keyword>
<comment type="caution">
    <text evidence="1">The sequence shown here is derived from an EMBL/GenBank/DDBJ whole genome shotgun (WGS) entry which is preliminary data.</text>
</comment>
<proteinExistence type="predicted"/>
<gene>
    <name evidence="1" type="ORF">ACJMK2_029553</name>
</gene>
<dbReference type="EMBL" id="JBJQND010000003">
    <property type="protein sequence ID" value="KAL3883270.1"/>
    <property type="molecule type" value="Genomic_DNA"/>
</dbReference>
<protein>
    <submittedName>
        <fullName evidence="1">Uncharacterized protein</fullName>
    </submittedName>
</protein>
<reference evidence="1 2" key="1">
    <citation type="submission" date="2024-11" db="EMBL/GenBank/DDBJ databases">
        <title>Chromosome-level genome assembly of the freshwater bivalve Anodonta woodiana.</title>
        <authorList>
            <person name="Chen X."/>
        </authorList>
    </citation>
    <scope>NUCLEOTIDE SEQUENCE [LARGE SCALE GENOMIC DNA]</scope>
    <source>
        <strain evidence="1">MN2024</strain>
        <tissue evidence="1">Gills</tissue>
    </source>
</reference>
<evidence type="ECO:0000313" key="1">
    <source>
        <dbReference type="EMBL" id="KAL3883270.1"/>
    </source>
</evidence>
<dbReference type="Proteomes" id="UP001634394">
    <property type="component" value="Unassembled WGS sequence"/>
</dbReference>
<sequence length="95" mass="11244">MVSVIYVARIRNGDIDGESKKAAKRETYIYTVVEQSNTEMQVFSLERESILHEVVDCVRQTRLKYFGAMEYKTSLEKIHIWRESNIYKHKLSKNL</sequence>
<dbReference type="AlphaFoldDB" id="A0ABD3XED0"/>
<evidence type="ECO:0000313" key="2">
    <source>
        <dbReference type="Proteomes" id="UP001634394"/>
    </source>
</evidence>
<organism evidence="1 2">
    <name type="scientific">Sinanodonta woodiana</name>
    <name type="common">Chinese pond mussel</name>
    <name type="synonym">Anodonta woodiana</name>
    <dbReference type="NCBI Taxonomy" id="1069815"/>
    <lineage>
        <taxon>Eukaryota</taxon>
        <taxon>Metazoa</taxon>
        <taxon>Spiralia</taxon>
        <taxon>Lophotrochozoa</taxon>
        <taxon>Mollusca</taxon>
        <taxon>Bivalvia</taxon>
        <taxon>Autobranchia</taxon>
        <taxon>Heteroconchia</taxon>
        <taxon>Palaeoheterodonta</taxon>
        <taxon>Unionida</taxon>
        <taxon>Unionoidea</taxon>
        <taxon>Unionidae</taxon>
        <taxon>Unioninae</taxon>
        <taxon>Sinanodonta</taxon>
    </lineage>
</organism>
<name>A0ABD3XED0_SINWO</name>
<accession>A0ABD3XED0</accession>